<dbReference type="InterPro" id="IPR035906">
    <property type="entry name" value="MetI-like_sf"/>
</dbReference>
<accession>A0A938YB55</accession>
<comment type="caution">
    <text evidence="10">The sequence shown here is derived from an EMBL/GenBank/DDBJ whole genome shotgun (WGS) entry which is preliminary data.</text>
</comment>
<dbReference type="SUPFAM" id="SSF161098">
    <property type="entry name" value="MetI-like"/>
    <property type="match status" value="1"/>
</dbReference>
<dbReference type="CDD" id="cd06261">
    <property type="entry name" value="TM_PBP2"/>
    <property type="match status" value="1"/>
</dbReference>
<keyword evidence="5 7" id="KW-1133">Transmembrane helix</keyword>
<evidence type="ECO:0000256" key="1">
    <source>
        <dbReference type="ARBA" id="ARBA00004651"/>
    </source>
</evidence>
<feature type="transmembrane region" description="Helical" evidence="7">
    <location>
        <begin position="102"/>
        <end position="123"/>
    </location>
</feature>
<evidence type="ECO:0000313" key="10">
    <source>
        <dbReference type="EMBL" id="MBM9466564.1"/>
    </source>
</evidence>
<dbReference type="PANTHER" id="PTHR30193:SF41">
    <property type="entry name" value="DIACETYLCHITOBIOSE UPTAKE SYSTEM PERMEASE PROTEIN NGCF"/>
    <property type="match status" value="1"/>
</dbReference>
<keyword evidence="6 7" id="KW-0472">Membrane</keyword>
<name>A0A938YB55_9ACTN</name>
<proteinExistence type="inferred from homology"/>
<organism evidence="10 11">
    <name type="scientific">Nakamurella leprariae</name>
    <dbReference type="NCBI Taxonomy" id="2803911"/>
    <lineage>
        <taxon>Bacteria</taxon>
        <taxon>Bacillati</taxon>
        <taxon>Actinomycetota</taxon>
        <taxon>Actinomycetes</taxon>
        <taxon>Nakamurellales</taxon>
        <taxon>Nakamurellaceae</taxon>
        <taxon>Nakamurella</taxon>
    </lineage>
</organism>
<dbReference type="InterPro" id="IPR051393">
    <property type="entry name" value="ABC_transporter_permease"/>
</dbReference>
<dbReference type="AlphaFoldDB" id="A0A938YB55"/>
<evidence type="ECO:0000256" key="7">
    <source>
        <dbReference type="RuleBase" id="RU363032"/>
    </source>
</evidence>
<feature type="transmembrane region" description="Helical" evidence="7">
    <location>
        <begin position="135"/>
        <end position="156"/>
    </location>
</feature>
<dbReference type="Gene3D" id="1.10.3720.10">
    <property type="entry name" value="MetI-like"/>
    <property type="match status" value="1"/>
</dbReference>
<dbReference type="PANTHER" id="PTHR30193">
    <property type="entry name" value="ABC TRANSPORTER PERMEASE PROTEIN"/>
    <property type="match status" value="1"/>
</dbReference>
<feature type="transmembrane region" description="Helical" evidence="7">
    <location>
        <begin position="241"/>
        <end position="264"/>
    </location>
</feature>
<evidence type="ECO:0000256" key="3">
    <source>
        <dbReference type="ARBA" id="ARBA00022475"/>
    </source>
</evidence>
<comment type="subcellular location">
    <subcellularLocation>
        <location evidence="1 7">Cell membrane</location>
        <topology evidence="1 7">Multi-pass membrane protein</topology>
    </subcellularLocation>
</comment>
<dbReference type="RefSeq" id="WP_205259525.1">
    <property type="nucleotide sequence ID" value="NZ_JAERWK010000006.1"/>
</dbReference>
<keyword evidence="2 7" id="KW-0813">Transport</keyword>
<evidence type="ECO:0000256" key="8">
    <source>
        <dbReference type="SAM" id="MobiDB-lite"/>
    </source>
</evidence>
<keyword evidence="11" id="KW-1185">Reference proteome</keyword>
<dbReference type="Proteomes" id="UP000663792">
    <property type="component" value="Unassembled WGS sequence"/>
</dbReference>
<dbReference type="Pfam" id="PF00528">
    <property type="entry name" value="BPD_transp_1"/>
    <property type="match status" value="1"/>
</dbReference>
<dbReference type="InterPro" id="IPR000515">
    <property type="entry name" value="MetI-like"/>
</dbReference>
<dbReference type="EMBL" id="JAERWK010000006">
    <property type="protein sequence ID" value="MBM9466564.1"/>
    <property type="molecule type" value="Genomic_DNA"/>
</dbReference>
<evidence type="ECO:0000313" key="11">
    <source>
        <dbReference type="Proteomes" id="UP000663792"/>
    </source>
</evidence>
<dbReference type="GO" id="GO:0005886">
    <property type="term" value="C:plasma membrane"/>
    <property type="evidence" value="ECO:0007669"/>
    <property type="project" value="UniProtKB-SubCell"/>
</dbReference>
<keyword evidence="3" id="KW-1003">Cell membrane</keyword>
<keyword evidence="4 7" id="KW-0812">Transmembrane</keyword>
<feature type="transmembrane region" description="Helical" evidence="7">
    <location>
        <begin position="44"/>
        <end position="65"/>
    </location>
</feature>
<feature type="domain" description="ABC transmembrane type-1" evidence="9">
    <location>
        <begin position="98"/>
        <end position="311"/>
    </location>
</feature>
<evidence type="ECO:0000259" key="9">
    <source>
        <dbReference type="PROSITE" id="PS50928"/>
    </source>
</evidence>
<protein>
    <submittedName>
        <fullName evidence="10">Sugar ABC transporter permease</fullName>
    </submittedName>
</protein>
<gene>
    <name evidence="10" type="ORF">JL106_04620</name>
</gene>
<dbReference type="GO" id="GO:0055085">
    <property type="term" value="P:transmembrane transport"/>
    <property type="evidence" value="ECO:0007669"/>
    <property type="project" value="InterPro"/>
</dbReference>
<feature type="transmembrane region" description="Helical" evidence="7">
    <location>
        <begin position="183"/>
        <end position="207"/>
    </location>
</feature>
<evidence type="ECO:0000256" key="6">
    <source>
        <dbReference type="ARBA" id="ARBA00023136"/>
    </source>
</evidence>
<comment type="similarity">
    <text evidence="7">Belongs to the binding-protein-dependent transport system permease family.</text>
</comment>
<reference evidence="10" key="1">
    <citation type="submission" date="2021-01" db="EMBL/GenBank/DDBJ databases">
        <title>YIM 132084 draft genome.</title>
        <authorList>
            <person name="An D."/>
        </authorList>
    </citation>
    <scope>NUCLEOTIDE SEQUENCE</scope>
    <source>
        <strain evidence="10">YIM 132084</strain>
    </source>
</reference>
<evidence type="ECO:0000256" key="5">
    <source>
        <dbReference type="ARBA" id="ARBA00022989"/>
    </source>
</evidence>
<sequence>MTMTDKPVGTTARQDALRPAAPSAPEPGRRADTRRGDARTAWGMLAPNAILIVLFLLVPLVWAFVLSFQAKRPFGPGTWNGLDNITRLLGDPVFWRATINTLVFTVATVPVTVVVGLALALLLDKAMPARTVFRTIVYLPVVVSTVVVALIGLLLFDESIGIVNSVLRDLGLGPVSWQSNGTLAMISVIVVVLWTRIGFATLIYLAALQDVDQEMLEAATVDGANTWVLIRKMIVPTLRPTTFFLVVINMIWSFQIFDIVYVMTNGGPGYSTTMLVTYAYNQGFGPARNFGYGATVGIVLFLLTLVITAVQLRTNRRRER</sequence>
<evidence type="ECO:0000256" key="2">
    <source>
        <dbReference type="ARBA" id="ARBA00022448"/>
    </source>
</evidence>
<feature type="transmembrane region" description="Helical" evidence="7">
    <location>
        <begin position="290"/>
        <end position="310"/>
    </location>
</feature>
<evidence type="ECO:0000256" key="4">
    <source>
        <dbReference type="ARBA" id="ARBA00022692"/>
    </source>
</evidence>
<feature type="region of interest" description="Disordered" evidence="8">
    <location>
        <begin position="1"/>
        <end position="35"/>
    </location>
</feature>
<dbReference type="PROSITE" id="PS50928">
    <property type="entry name" value="ABC_TM1"/>
    <property type="match status" value="1"/>
</dbReference>